<keyword evidence="1" id="KW-1133">Transmembrane helix</keyword>
<comment type="caution">
    <text evidence="2">The sequence shown here is derived from an EMBL/GenBank/DDBJ whole genome shotgun (WGS) entry which is preliminary data.</text>
</comment>
<feature type="transmembrane region" description="Helical" evidence="1">
    <location>
        <begin position="18"/>
        <end position="37"/>
    </location>
</feature>
<dbReference type="AlphaFoldDB" id="A0A919R365"/>
<dbReference type="EMBL" id="BOOU01000052">
    <property type="protein sequence ID" value="GII78739.1"/>
    <property type="molecule type" value="Genomic_DNA"/>
</dbReference>
<organism evidence="2 3">
    <name type="scientific">Sphaerisporangium rufum</name>
    <dbReference type="NCBI Taxonomy" id="1381558"/>
    <lineage>
        <taxon>Bacteria</taxon>
        <taxon>Bacillati</taxon>
        <taxon>Actinomycetota</taxon>
        <taxon>Actinomycetes</taxon>
        <taxon>Streptosporangiales</taxon>
        <taxon>Streptosporangiaceae</taxon>
        <taxon>Sphaerisporangium</taxon>
    </lineage>
</organism>
<name>A0A919R365_9ACTN</name>
<keyword evidence="3" id="KW-1185">Reference proteome</keyword>
<keyword evidence="1" id="KW-0812">Transmembrane</keyword>
<accession>A0A919R365</accession>
<sequence>MVILDAHQRGLPAAGYDLVFLVAAGLGLTLAVAGSLLPRDRRG</sequence>
<dbReference type="Proteomes" id="UP000655287">
    <property type="component" value="Unassembled WGS sequence"/>
</dbReference>
<gene>
    <name evidence="2" type="ORF">Sru01_37210</name>
</gene>
<protein>
    <submittedName>
        <fullName evidence="2">Uncharacterized protein</fullName>
    </submittedName>
</protein>
<evidence type="ECO:0000313" key="3">
    <source>
        <dbReference type="Proteomes" id="UP000655287"/>
    </source>
</evidence>
<proteinExistence type="predicted"/>
<dbReference type="RefSeq" id="WP_275412186.1">
    <property type="nucleotide sequence ID" value="NZ_BOOU01000052.1"/>
</dbReference>
<keyword evidence="1" id="KW-0472">Membrane</keyword>
<reference evidence="2" key="1">
    <citation type="submission" date="2021-01" db="EMBL/GenBank/DDBJ databases">
        <title>Whole genome shotgun sequence of Sphaerisporangium rufum NBRC 109079.</title>
        <authorList>
            <person name="Komaki H."/>
            <person name="Tamura T."/>
        </authorList>
    </citation>
    <scope>NUCLEOTIDE SEQUENCE</scope>
    <source>
        <strain evidence="2">NBRC 109079</strain>
    </source>
</reference>
<evidence type="ECO:0000313" key="2">
    <source>
        <dbReference type="EMBL" id="GII78739.1"/>
    </source>
</evidence>
<evidence type="ECO:0000256" key="1">
    <source>
        <dbReference type="SAM" id="Phobius"/>
    </source>
</evidence>